<evidence type="ECO:0000259" key="3">
    <source>
        <dbReference type="Pfam" id="PF14512"/>
    </source>
</evidence>
<keyword evidence="5" id="KW-1185">Reference proteome</keyword>
<evidence type="ECO:0000256" key="1">
    <source>
        <dbReference type="ARBA" id="ARBA00007118"/>
    </source>
</evidence>
<dbReference type="GO" id="GO:0016491">
    <property type="term" value="F:oxidoreductase activity"/>
    <property type="evidence" value="ECO:0007669"/>
    <property type="project" value="UniProtKB-KW"/>
</dbReference>
<feature type="domain" description="Putative nitroreductase TM1586" evidence="3">
    <location>
        <begin position="7"/>
        <end position="246"/>
    </location>
</feature>
<protein>
    <submittedName>
        <fullName evidence="4">Putative nitroreductase</fullName>
    </submittedName>
</protein>
<sequence>MDIDFSIEEVVKKRYSVRNYKDVKIESEKINEIKVFIDSLDNPFGKEVDFHLFHMEDSNEKKKLGTYGVIKGAKNYIGTTIKLEPMTLEALGYEFEAVVLYLAHLGLGTCWLGGTFDRKGFAHAMNIKEGELLPIISPYGYAAEKKHIKELAMRKMIKADYRKNWNELFFMKDFNTPLSIEDAGDFAFPLEMVRLAPSASNKQPWRVVVENNVLHFYEQKEPGYSDVFPYDIQRVDLGIAAAHFDFSVKQKGIKGQFKIESPSEITLPKNIEYAFSWIKD</sequence>
<dbReference type="Pfam" id="PF14512">
    <property type="entry name" value="TM1586_NiRdase"/>
    <property type="match status" value="1"/>
</dbReference>
<keyword evidence="2" id="KW-0560">Oxidoreductase</keyword>
<dbReference type="SUPFAM" id="SSF55469">
    <property type="entry name" value="FMN-dependent nitroreductase-like"/>
    <property type="match status" value="1"/>
</dbReference>
<reference evidence="4 5" key="1">
    <citation type="submission" date="2018-06" db="EMBL/GenBank/DDBJ databases">
        <title>Genomic Encyclopedia of Type Strains, Phase IV (KMG-IV): sequencing the most valuable type-strain genomes for metagenomic binning, comparative biology and taxonomic classification.</title>
        <authorList>
            <person name="Goeker M."/>
        </authorList>
    </citation>
    <scope>NUCLEOTIDE SEQUENCE [LARGE SCALE GENOMIC DNA]</scope>
    <source>
        <strain evidence="4 5">DSM 22112</strain>
    </source>
</reference>
<organism evidence="4 5">
    <name type="scientific">Alkalibaculum bacchi</name>
    <dbReference type="NCBI Taxonomy" id="645887"/>
    <lineage>
        <taxon>Bacteria</taxon>
        <taxon>Bacillati</taxon>
        <taxon>Bacillota</taxon>
        <taxon>Clostridia</taxon>
        <taxon>Eubacteriales</taxon>
        <taxon>Eubacteriaceae</taxon>
        <taxon>Alkalibaculum</taxon>
    </lineage>
</organism>
<dbReference type="PANTHER" id="PTHR43673:SF10">
    <property type="entry name" value="NADH DEHYDROGENASE_NAD(P)H NITROREDUCTASE XCC3605-RELATED"/>
    <property type="match status" value="1"/>
</dbReference>
<dbReference type="PANTHER" id="PTHR43673">
    <property type="entry name" value="NAD(P)H NITROREDUCTASE YDGI-RELATED"/>
    <property type="match status" value="1"/>
</dbReference>
<dbReference type="AlphaFoldDB" id="A0A366IAW9"/>
<evidence type="ECO:0000256" key="2">
    <source>
        <dbReference type="ARBA" id="ARBA00023002"/>
    </source>
</evidence>
<dbReference type="InterPro" id="IPR029478">
    <property type="entry name" value="TM1586_NiRdase"/>
</dbReference>
<name>A0A366IAW9_9FIRM</name>
<comment type="caution">
    <text evidence="4">The sequence shown here is derived from an EMBL/GenBank/DDBJ whole genome shotgun (WGS) entry which is preliminary data.</text>
</comment>
<proteinExistence type="inferred from homology"/>
<accession>A0A366IAW9</accession>
<dbReference type="InterPro" id="IPR000415">
    <property type="entry name" value="Nitroreductase-like"/>
</dbReference>
<dbReference type="Gene3D" id="3.40.109.10">
    <property type="entry name" value="NADH Oxidase"/>
    <property type="match status" value="1"/>
</dbReference>
<dbReference type="Proteomes" id="UP000253490">
    <property type="component" value="Unassembled WGS sequence"/>
</dbReference>
<evidence type="ECO:0000313" key="5">
    <source>
        <dbReference type="Proteomes" id="UP000253490"/>
    </source>
</evidence>
<dbReference type="OrthoDB" id="9814075at2"/>
<evidence type="ECO:0000313" key="4">
    <source>
        <dbReference type="EMBL" id="RBP65323.1"/>
    </source>
</evidence>
<dbReference type="EMBL" id="QNRX01000007">
    <property type="protein sequence ID" value="RBP65323.1"/>
    <property type="molecule type" value="Genomic_DNA"/>
</dbReference>
<dbReference type="Gene3D" id="3.40.109.30">
    <property type="entry name" value="putative nitroreductase (tm1586), domain 2"/>
    <property type="match status" value="1"/>
</dbReference>
<gene>
    <name evidence="4" type="ORF">DES36_10760</name>
</gene>
<comment type="similarity">
    <text evidence="1">Belongs to the nitroreductase family.</text>
</comment>
<dbReference type="RefSeq" id="WP_113920446.1">
    <property type="nucleotide sequence ID" value="NZ_QNRX01000007.1"/>
</dbReference>